<dbReference type="SMART" id="SM00184">
    <property type="entry name" value="RING"/>
    <property type="match status" value="2"/>
</dbReference>
<evidence type="ECO:0000256" key="2">
    <source>
        <dbReference type="ARBA" id="ARBA00001947"/>
    </source>
</evidence>
<comment type="function">
    <text evidence="3">Might act as an E3 ubiquitin-protein ligase, or as part of E3 complex, which accepts ubiquitin from specific E2 ubiquitin-conjugating enzymes and then transfers it to substrates.</text>
</comment>
<evidence type="ECO:0000256" key="10">
    <source>
        <dbReference type="ARBA" id="ARBA00022786"/>
    </source>
</evidence>
<evidence type="ECO:0000256" key="7">
    <source>
        <dbReference type="ARBA" id="ARBA00022723"/>
    </source>
</evidence>
<dbReference type="PANTHER" id="PTHR11685">
    <property type="entry name" value="RBR FAMILY RING FINGER AND IBR DOMAIN-CONTAINING"/>
    <property type="match status" value="1"/>
</dbReference>
<dbReference type="Gene3D" id="1.20.120.1750">
    <property type="match status" value="1"/>
</dbReference>
<dbReference type="Proteomes" id="UP000007015">
    <property type="component" value="Chromosome 4"/>
</dbReference>
<dbReference type="Gramene" id="BGIOSGA014441-TA">
    <property type="protein sequence ID" value="BGIOSGA014441-PA"/>
    <property type="gene ID" value="BGIOSGA014441"/>
</dbReference>
<evidence type="ECO:0000259" key="14">
    <source>
        <dbReference type="PROSITE" id="PS50089"/>
    </source>
</evidence>
<evidence type="ECO:0000256" key="13">
    <source>
        <dbReference type="SAM" id="MobiDB-lite"/>
    </source>
</evidence>
<evidence type="ECO:0000313" key="17">
    <source>
        <dbReference type="EMBL" id="EEC77899.1"/>
    </source>
</evidence>
<feature type="domain" description="RING-type" evidence="14">
    <location>
        <begin position="344"/>
        <end position="392"/>
    </location>
</feature>
<evidence type="ECO:0000256" key="1">
    <source>
        <dbReference type="ARBA" id="ARBA00001798"/>
    </source>
</evidence>
<dbReference type="FunFam" id="3.30.40.10:FF:000358">
    <property type="entry name" value="RBR-type E3 ubiquitin transferase"/>
    <property type="match status" value="1"/>
</dbReference>
<comment type="similarity">
    <text evidence="4">Belongs to the RBR family. Ariadne subfamily.</text>
</comment>
<dbReference type="Gene3D" id="3.30.40.10">
    <property type="entry name" value="Zinc/RING finger domain, C3HC4 (zinc finger)"/>
    <property type="match status" value="1"/>
</dbReference>
<evidence type="ECO:0000259" key="15">
    <source>
        <dbReference type="PROSITE" id="PS50908"/>
    </source>
</evidence>
<protein>
    <recommendedName>
        <fullName evidence="5">RBR-type E3 ubiquitin transferase</fullName>
        <ecNumber evidence="5">2.3.2.31</ecNumber>
    </recommendedName>
</protein>
<dbReference type="PROSITE" id="PS50089">
    <property type="entry name" value="ZF_RING_2"/>
    <property type="match status" value="1"/>
</dbReference>
<dbReference type="InterPro" id="IPR016135">
    <property type="entry name" value="UBQ-conjugating_enzyme/RWD"/>
</dbReference>
<dbReference type="SMART" id="SM00591">
    <property type="entry name" value="RWD"/>
    <property type="match status" value="1"/>
</dbReference>
<feature type="compositionally biased region" description="Low complexity" evidence="13">
    <location>
        <begin position="27"/>
        <end position="38"/>
    </location>
</feature>
<dbReference type="Pfam" id="PF22191">
    <property type="entry name" value="IBR_1"/>
    <property type="match status" value="1"/>
</dbReference>
<keyword evidence="9 12" id="KW-0863">Zinc-finger</keyword>
<keyword evidence="6" id="KW-0808">Transferase</keyword>
<evidence type="ECO:0000256" key="6">
    <source>
        <dbReference type="ARBA" id="ARBA00022679"/>
    </source>
</evidence>
<dbReference type="PROSITE" id="PS00518">
    <property type="entry name" value="ZF_RING_1"/>
    <property type="match status" value="1"/>
</dbReference>
<dbReference type="InterPro" id="IPR017907">
    <property type="entry name" value="Znf_RING_CS"/>
</dbReference>
<dbReference type="Pfam" id="PF01485">
    <property type="entry name" value="IBR"/>
    <property type="match status" value="1"/>
</dbReference>
<dbReference type="EC" id="2.3.2.31" evidence="5"/>
<dbReference type="STRING" id="39946.B8ATJ9"/>
<keyword evidence="18" id="KW-1185">Reference proteome</keyword>
<evidence type="ECO:0000256" key="4">
    <source>
        <dbReference type="ARBA" id="ARBA00005884"/>
    </source>
</evidence>
<keyword evidence="7" id="KW-0479">Metal-binding</keyword>
<dbReference type="InterPro" id="IPR031127">
    <property type="entry name" value="E3_UB_ligase_RBR"/>
</dbReference>
<dbReference type="PROSITE" id="PS50908">
    <property type="entry name" value="RWD"/>
    <property type="match status" value="1"/>
</dbReference>
<evidence type="ECO:0000256" key="3">
    <source>
        <dbReference type="ARBA" id="ARBA00003976"/>
    </source>
</evidence>
<gene>
    <name evidence="17" type="ORF">OsI_17212</name>
</gene>
<evidence type="ECO:0000259" key="16">
    <source>
        <dbReference type="PROSITE" id="PS51873"/>
    </source>
</evidence>
<dbReference type="InterPro" id="IPR013083">
    <property type="entry name" value="Znf_RING/FYVE/PHD"/>
</dbReference>
<name>B8ATJ9_ORYSI</name>
<proteinExistence type="inferred from homology"/>
<feature type="compositionally biased region" description="Low complexity" evidence="13">
    <location>
        <begin position="1"/>
        <end position="15"/>
    </location>
</feature>
<dbReference type="GO" id="GO:0016567">
    <property type="term" value="P:protein ubiquitination"/>
    <property type="evidence" value="ECO:0007669"/>
    <property type="project" value="InterPro"/>
</dbReference>
<dbReference type="GO" id="GO:0061630">
    <property type="term" value="F:ubiquitin protein ligase activity"/>
    <property type="evidence" value="ECO:0007669"/>
    <property type="project" value="UniProtKB-EC"/>
</dbReference>
<dbReference type="SUPFAM" id="SSF54495">
    <property type="entry name" value="UBC-like"/>
    <property type="match status" value="1"/>
</dbReference>
<dbReference type="SUPFAM" id="SSF57850">
    <property type="entry name" value="RING/U-box"/>
    <property type="match status" value="3"/>
</dbReference>
<evidence type="ECO:0000256" key="11">
    <source>
        <dbReference type="ARBA" id="ARBA00022833"/>
    </source>
</evidence>
<dbReference type="InterPro" id="IPR002867">
    <property type="entry name" value="IBR_dom"/>
</dbReference>
<keyword evidence="11" id="KW-0862">Zinc</keyword>
<dbReference type="Gene3D" id="3.10.110.10">
    <property type="entry name" value="Ubiquitin Conjugating Enzyme"/>
    <property type="match status" value="1"/>
</dbReference>
<feature type="domain" description="RING-type" evidence="16">
    <location>
        <begin position="340"/>
        <end position="554"/>
    </location>
</feature>
<reference evidence="17 18" key="1">
    <citation type="journal article" date="2005" name="PLoS Biol.">
        <title>The genomes of Oryza sativa: a history of duplications.</title>
        <authorList>
            <person name="Yu J."/>
            <person name="Wang J."/>
            <person name="Lin W."/>
            <person name="Li S."/>
            <person name="Li H."/>
            <person name="Zhou J."/>
            <person name="Ni P."/>
            <person name="Dong W."/>
            <person name="Hu S."/>
            <person name="Zeng C."/>
            <person name="Zhang J."/>
            <person name="Zhang Y."/>
            <person name="Li R."/>
            <person name="Xu Z."/>
            <person name="Li S."/>
            <person name="Li X."/>
            <person name="Zheng H."/>
            <person name="Cong L."/>
            <person name="Lin L."/>
            <person name="Yin J."/>
            <person name="Geng J."/>
            <person name="Li G."/>
            <person name="Shi J."/>
            <person name="Liu J."/>
            <person name="Lv H."/>
            <person name="Li J."/>
            <person name="Wang J."/>
            <person name="Deng Y."/>
            <person name="Ran L."/>
            <person name="Shi X."/>
            <person name="Wang X."/>
            <person name="Wu Q."/>
            <person name="Li C."/>
            <person name="Ren X."/>
            <person name="Wang J."/>
            <person name="Wang X."/>
            <person name="Li D."/>
            <person name="Liu D."/>
            <person name="Zhang X."/>
            <person name="Ji Z."/>
            <person name="Zhao W."/>
            <person name="Sun Y."/>
            <person name="Zhang Z."/>
            <person name="Bao J."/>
            <person name="Han Y."/>
            <person name="Dong L."/>
            <person name="Ji J."/>
            <person name="Chen P."/>
            <person name="Wu S."/>
            <person name="Liu J."/>
            <person name="Xiao Y."/>
            <person name="Bu D."/>
            <person name="Tan J."/>
            <person name="Yang L."/>
            <person name="Ye C."/>
            <person name="Zhang J."/>
            <person name="Xu J."/>
            <person name="Zhou Y."/>
            <person name="Yu Y."/>
            <person name="Zhang B."/>
            <person name="Zhuang S."/>
            <person name="Wei H."/>
            <person name="Liu B."/>
            <person name="Lei M."/>
            <person name="Yu H."/>
            <person name="Li Y."/>
            <person name="Xu H."/>
            <person name="Wei S."/>
            <person name="He X."/>
            <person name="Fang L."/>
            <person name="Zhang Z."/>
            <person name="Zhang Y."/>
            <person name="Huang X."/>
            <person name="Su Z."/>
            <person name="Tong W."/>
            <person name="Li J."/>
            <person name="Tong Z."/>
            <person name="Li S."/>
            <person name="Ye J."/>
            <person name="Wang L."/>
            <person name="Fang L."/>
            <person name="Lei T."/>
            <person name="Chen C."/>
            <person name="Chen H."/>
            <person name="Xu Z."/>
            <person name="Li H."/>
            <person name="Huang H."/>
            <person name="Zhang F."/>
            <person name="Xu H."/>
            <person name="Li N."/>
            <person name="Zhao C."/>
            <person name="Li S."/>
            <person name="Dong L."/>
            <person name="Huang Y."/>
            <person name="Li L."/>
            <person name="Xi Y."/>
            <person name="Qi Q."/>
            <person name="Li W."/>
            <person name="Zhang B."/>
            <person name="Hu W."/>
            <person name="Zhang Y."/>
            <person name="Tian X."/>
            <person name="Jiao Y."/>
            <person name="Liang X."/>
            <person name="Jin J."/>
            <person name="Gao L."/>
            <person name="Zheng W."/>
            <person name="Hao B."/>
            <person name="Liu S."/>
            <person name="Wang W."/>
            <person name="Yuan L."/>
            <person name="Cao M."/>
            <person name="McDermott J."/>
            <person name="Samudrala R."/>
            <person name="Wang J."/>
            <person name="Wong G.K."/>
            <person name="Yang H."/>
        </authorList>
    </citation>
    <scope>NUCLEOTIDE SEQUENCE [LARGE SCALE GENOMIC DNA]</scope>
    <source>
        <strain evidence="18">cv. 93-11</strain>
    </source>
</reference>
<dbReference type="HOGENOM" id="CLU_021364_1_0_1"/>
<evidence type="ECO:0000256" key="9">
    <source>
        <dbReference type="ARBA" id="ARBA00022771"/>
    </source>
</evidence>
<accession>B8ATJ9</accession>
<dbReference type="Pfam" id="PF05773">
    <property type="entry name" value="RWD"/>
    <property type="match status" value="1"/>
</dbReference>
<feature type="region of interest" description="Disordered" evidence="13">
    <location>
        <begin position="1"/>
        <end position="54"/>
    </location>
</feature>
<dbReference type="GO" id="GO:0008270">
    <property type="term" value="F:zinc ion binding"/>
    <property type="evidence" value="ECO:0007669"/>
    <property type="project" value="UniProtKB-KW"/>
</dbReference>
<keyword evidence="10" id="KW-0833">Ubl conjugation pathway</keyword>
<organism evidence="17 18">
    <name type="scientific">Oryza sativa subsp. indica</name>
    <name type="common">Rice</name>
    <dbReference type="NCBI Taxonomy" id="39946"/>
    <lineage>
        <taxon>Eukaryota</taxon>
        <taxon>Viridiplantae</taxon>
        <taxon>Streptophyta</taxon>
        <taxon>Embryophyta</taxon>
        <taxon>Tracheophyta</taxon>
        <taxon>Spermatophyta</taxon>
        <taxon>Magnoliopsida</taxon>
        <taxon>Liliopsida</taxon>
        <taxon>Poales</taxon>
        <taxon>Poaceae</taxon>
        <taxon>BOP clade</taxon>
        <taxon>Oryzoideae</taxon>
        <taxon>Oryzeae</taxon>
        <taxon>Oryzinae</taxon>
        <taxon>Oryza</taxon>
        <taxon>Oryza sativa</taxon>
    </lineage>
</organism>
<dbReference type="CDD" id="cd20341">
    <property type="entry name" value="BRcat_RBR_RNF14"/>
    <property type="match status" value="1"/>
</dbReference>
<sequence length="728" mass="80946">MAAASAVASSSSSPALEPHPDLSPVFSSPSAASSSSSSSRDEGARGVSCEGGGGDDVFDLDAPWVAAAEAESRLEEAVTVAAAARVGLCCTEEKGKGKGEKEEDEIRDNRQRQEDELMALEAIYSDDLAVFGKKGGLHYFEVLCVGHHCRFYCSWMVEFCFDGLPSVFEIYIHYDLNDGAEVCAKLSSANEKNPKDGRCCVGIEGHGDEPEDFSYTCNFEYLPPLVLTCLLPLSYPSKEPPYFTVTVKWMDGPNVSQLCKMLDTIWAELPGQEVVYRWVESLRNSSRSYLWFDGKITLGPDTPMQKGDNRAISRSLSLESVIPSMLSYSSKKRYQAFLEDLHMCMICLSQSKGSNFIRLPCQHLFCVKCLGTLCRMHVKEGSVFQLVCPDTKCNASIPPYVLKRLLTEDEFERWDRLTLEKALDSMSDVVYCPRCVIGCLEDEDNNAQCPKCSFFFCSFCKEPCHPRRQCLTPEEKLQRRQASGRMSEREVAQEILNIKALYNDVRLCPKCRMAISKTAGCNKMVCGNCSQFFCFRCGKAIKGYDHFSECKLFAPRDISAWERQMEEQYGNHVRLSLRPVGGTIRCPKCRERNFKSAFDIQTVQSAKPATMKKPTRQMVPALAILALSVAGLAVAAAAAPPTRRGQEVHLFEATVRVADDGVEDPDEYNYRLLATVLGSVEAAQSVTYETYPGTFSAFLTNNQARRLSKVPGVLEVRQRDDPVPTDGQ</sequence>
<keyword evidence="8" id="KW-0677">Repeat</keyword>
<dbReference type="EMBL" id="CM000129">
    <property type="protein sequence ID" value="EEC77899.1"/>
    <property type="molecule type" value="Genomic_DNA"/>
</dbReference>
<feature type="domain" description="RWD" evidence="15">
    <location>
        <begin position="115"/>
        <end position="289"/>
    </location>
</feature>
<dbReference type="InterPro" id="IPR001841">
    <property type="entry name" value="Znf_RING"/>
</dbReference>
<comment type="cofactor">
    <cofactor evidence="2">
        <name>Zn(2+)</name>
        <dbReference type="ChEBI" id="CHEBI:29105"/>
    </cofactor>
</comment>
<dbReference type="InterPro" id="IPR006575">
    <property type="entry name" value="RWD_dom"/>
</dbReference>
<dbReference type="SMART" id="SM00647">
    <property type="entry name" value="IBR"/>
    <property type="match status" value="2"/>
</dbReference>
<dbReference type="PROSITE" id="PS51873">
    <property type="entry name" value="TRIAD"/>
    <property type="match status" value="1"/>
</dbReference>
<dbReference type="InterPro" id="IPR044066">
    <property type="entry name" value="TRIAD_supradom"/>
</dbReference>
<dbReference type="AlphaFoldDB" id="B8ATJ9"/>
<evidence type="ECO:0000256" key="8">
    <source>
        <dbReference type="ARBA" id="ARBA00022737"/>
    </source>
</evidence>
<evidence type="ECO:0000256" key="12">
    <source>
        <dbReference type="PROSITE-ProRule" id="PRU00175"/>
    </source>
</evidence>
<dbReference type="CDD" id="cd23821">
    <property type="entry name" value="RWD_IMPACT"/>
    <property type="match status" value="1"/>
</dbReference>
<evidence type="ECO:0000313" key="18">
    <source>
        <dbReference type="Proteomes" id="UP000007015"/>
    </source>
</evidence>
<comment type="catalytic activity">
    <reaction evidence="1">
        <text>[E2 ubiquitin-conjugating enzyme]-S-ubiquitinyl-L-cysteine + [acceptor protein]-L-lysine = [E2 ubiquitin-conjugating enzyme]-L-cysteine + [acceptor protein]-N(6)-ubiquitinyl-L-lysine.</text>
        <dbReference type="EC" id="2.3.2.31"/>
    </reaction>
</comment>
<evidence type="ECO:0000256" key="5">
    <source>
        <dbReference type="ARBA" id="ARBA00012251"/>
    </source>
</evidence>